<evidence type="ECO:0000256" key="4">
    <source>
        <dbReference type="ARBA" id="ARBA00023267"/>
    </source>
</evidence>
<comment type="caution">
    <text evidence="8">The sequence shown here is derived from an EMBL/GenBank/DDBJ whole genome shotgun (WGS) entry which is preliminary data.</text>
</comment>
<dbReference type="SUPFAM" id="SSF55681">
    <property type="entry name" value="Class II aaRS and biotin synthetases"/>
    <property type="match status" value="1"/>
</dbReference>
<dbReference type="NCBIfam" id="TIGR00121">
    <property type="entry name" value="birA_ligase"/>
    <property type="match status" value="1"/>
</dbReference>
<keyword evidence="3" id="KW-0067">ATP-binding</keyword>
<organism evidence="8 9">
    <name type="scientific">Alcaligenes endophyticus</name>
    <dbReference type="NCBI Taxonomy" id="1929088"/>
    <lineage>
        <taxon>Bacteria</taxon>
        <taxon>Pseudomonadati</taxon>
        <taxon>Pseudomonadota</taxon>
        <taxon>Betaproteobacteria</taxon>
        <taxon>Burkholderiales</taxon>
        <taxon>Alcaligenaceae</taxon>
        <taxon>Alcaligenes</taxon>
    </lineage>
</organism>
<evidence type="ECO:0000256" key="1">
    <source>
        <dbReference type="ARBA" id="ARBA00022598"/>
    </source>
</evidence>
<dbReference type="GO" id="GO:0004077">
    <property type="term" value="F:biotin--[biotin carboxyl-carrier protein] ligase activity"/>
    <property type="evidence" value="ECO:0007669"/>
    <property type="project" value="UniProtKB-EC"/>
</dbReference>
<evidence type="ECO:0000313" key="8">
    <source>
        <dbReference type="EMBL" id="MDN4119669.1"/>
    </source>
</evidence>
<evidence type="ECO:0000256" key="2">
    <source>
        <dbReference type="ARBA" id="ARBA00022741"/>
    </source>
</evidence>
<dbReference type="SUPFAM" id="SSF50037">
    <property type="entry name" value="C-terminal domain of transcriptional repressors"/>
    <property type="match status" value="1"/>
</dbReference>
<comment type="catalytic activity">
    <reaction evidence="6">
        <text>biotin + L-lysyl-[protein] + ATP = N(6)-biotinyl-L-lysyl-[protein] + AMP + diphosphate + H(+)</text>
        <dbReference type="Rhea" id="RHEA:11756"/>
        <dbReference type="Rhea" id="RHEA-COMP:9752"/>
        <dbReference type="Rhea" id="RHEA-COMP:10505"/>
        <dbReference type="ChEBI" id="CHEBI:15378"/>
        <dbReference type="ChEBI" id="CHEBI:29969"/>
        <dbReference type="ChEBI" id="CHEBI:30616"/>
        <dbReference type="ChEBI" id="CHEBI:33019"/>
        <dbReference type="ChEBI" id="CHEBI:57586"/>
        <dbReference type="ChEBI" id="CHEBI:83144"/>
        <dbReference type="ChEBI" id="CHEBI:456215"/>
        <dbReference type="EC" id="6.3.4.15"/>
    </reaction>
</comment>
<dbReference type="InterPro" id="IPR008988">
    <property type="entry name" value="Transcriptional_repressor_C"/>
</dbReference>
<dbReference type="InterPro" id="IPR003142">
    <property type="entry name" value="BPL_C"/>
</dbReference>
<evidence type="ECO:0000256" key="3">
    <source>
        <dbReference type="ARBA" id="ARBA00022840"/>
    </source>
</evidence>
<dbReference type="EMBL" id="JAJHNU010000001">
    <property type="protein sequence ID" value="MDN4119669.1"/>
    <property type="molecule type" value="Genomic_DNA"/>
</dbReference>
<dbReference type="EC" id="6.3.4.15" evidence="5"/>
<keyword evidence="4" id="KW-0092">Biotin</keyword>
<dbReference type="Gene3D" id="2.30.30.100">
    <property type="match status" value="1"/>
</dbReference>
<protein>
    <recommendedName>
        <fullName evidence="5">biotin--[biotin carboxyl-carrier protein] ligase</fullName>
        <ecNumber evidence="5">6.3.4.15</ecNumber>
    </recommendedName>
</protein>
<keyword evidence="2" id="KW-0547">Nucleotide-binding</keyword>
<evidence type="ECO:0000256" key="6">
    <source>
        <dbReference type="ARBA" id="ARBA00047846"/>
    </source>
</evidence>
<reference evidence="8" key="1">
    <citation type="submission" date="2021-11" db="EMBL/GenBank/DDBJ databases">
        <title>Draft genome sequence of Alcaligenes endophyticus type strain CCUG 75668T.</title>
        <authorList>
            <person name="Salva-Serra F."/>
            <person name="Duran R.E."/>
            <person name="Seeger M."/>
            <person name="Moore E.R.B."/>
            <person name="Jaen-Luchoro D."/>
        </authorList>
    </citation>
    <scope>NUCLEOTIDE SEQUENCE</scope>
    <source>
        <strain evidence="8">CCUG 75668</strain>
    </source>
</reference>
<dbReference type="CDD" id="cd16442">
    <property type="entry name" value="BPL"/>
    <property type="match status" value="1"/>
</dbReference>
<keyword evidence="1 8" id="KW-0436">Ligase</keyword>
<dbReference type="InterPro" id="IPR045864">
    <property type="entry name" value="aa-tRNA-synth_II/BPL/LPL"/>
</dbReference>
<dbReference type="Proteomes" id="UP001168613">
    <property type="component" value="Unassembled WGS sequence"/>
</dbReference>
<dbReference type="Pfam" id="PF02237">
    <property type="entry name" value="BPL_C"/>
    <property type="match status" value="1"/>
</dbReference>
<name>A0ABT8EEE1_9BURK</name>
<dbReference type="PROSITE" id="PS51733">
    <property type="entry name" value="BPL_LPL_CATALYTIC"/>
    <property type="match status" value="1"/>
</dbReference>
<dbReference type="InterPro" id="IPR004143">
    <property type="entry name" value="BPL_LPL_catalytic"/>
</dbReference>
<gene>
    <name evidence="8" type="ORF">LMS43_00050</name>
</gene>
<evidence type="ECO:0000313" key="9">
    <source>
        <dbReference type="Proteomes" id="UP001168613"/>
    </source>
</evidence>
<sequence length="289" mass="32022">MTPDPAYFLPDATRLQSSLRTRLPHFPHIRWVSETDSTNAQLLRMARQDSGPSLRPWLLGAHLQSEGRGRAGRQWQNQSGSHLMLSCAFDIFLPTRQLATLSPLIGMASCEALRSLLDPKQQHKLTMKWPNDVLWEGKKLAGILVETTKASTSPASPDHHVVIIGIGLNLQDGATLSQHLNRPIADWGMLAMESERAAHATCADIVTHLAQSYYLSLNHVTAKGFADLPERYRKVDHLLGQHIHIIHNDQVLHTGIAQGINEAGFLLLRHPSGEELAVSVGEVSVRPQR</sequence>
<dbReference type="RefSeq" id="WP_266124588.1">
    <property type="nucleotide sequence ID" value="NZ_JAJHNU010000001.1"/>
</dbReference>
<evidence type="ECO:0000256" key="5">
    <source>
        <dbReference type="ARBA" id="ARBA00024227"/>
    </source>
</evidence>
<dbReference type="InterPro" id="IPR004408">
    <property type="entry name" value="Biotin_CoA_COase_ligase"/>
</dbReference>
<proteinExistence type="predicted"/>
<dbReference type="Gene3D" id="3.30.930.10">
    <property type="entry name" value="Bira Bifunctional Protein, Domain 2"/>
    <property type="match status" value="1"/>
</dbReference>
<feature type="domain" description="BPL/LPL catalytic" evidence="7">
    <location>
        <begin position="13"/>
        <end position="221"/>
    </location>
</feature>
<dbReference type="PANTHER" id="PTHR12835:SF5">
    <property type="entry name" value="BIOTIN--PROTEIN LIGASE"/>
    <property type="match status" value="1"/>
</dbReference>
<dbReference type="Pfam" id="PF03099">
    <property type="entry name" value="BPL_LplA_LipB"/>
    <property type="match status" value="1"/>
</dbReference>
<evidence type="ECO:0000259" key="7">
    <source>
        <dbReference type="PROSITE" id="PS51733"/>
    </source>
</evidence>
<dbReference type="PANTHER" id="PTHR12835">
    <property type="entry name" value="BIOTIN PROTEIN LIGASE"/>
    <property type="match status" value="1"/>
</dbReference>
<accession>A0ABT8EEE1</accession>
<keyword evidence="9" id="KW-1185">Reference proteome</keyword>